<organism evidence="2 3">
    <name type="scientific">Xylanibacter ruminicola</name>
    <name type="common">Prevotella ruminicola</name>
    <dbReference type="NCBI Taxonomy" id="839"/>
    <lineage>
        <taxon>Bacteria</taxon>
        <taxon>Pseudomonadati</taxon>
        <taxon>Bacteroidota</taxon>
        <taxon>Bacteroidia</taxon>
        <taxon>Bacteroidales</taxon>
        <taxon>Prevotellaceae</taxon>
        <taxon>Xylanibacter</taxon>
    </lineage>
</organism>
<evidence type="ECO:0000313" key="2">
    <source>
        <dbReference type="EMBL" id="SEA29603.1"/>
    </source>
</evidence>
<dbReference type="InterPro" id="IPR036291">
    <property type="entry name" value="NAD(P)-bd_dom_sf"/>
</dbReference>
<dbReference type="InterPro" id="IPR008030">
    <property type="entry name" value="NmrA-like"/>
</dbReference>
<dbReference type="RefSeq" id="WP_074760520.1">
    <property type="nucleotide sequence ID" value="NZ_FNRF01000002.1"/>
</dbReference>
<sequence>MKKILIIGASGRIGSKVIKMLEKNHEGVEVVLASSREHTVAKWQNEGKQAVLLDLNRAETFCTALQGIDSLFLLTGYTSDMLFQAKQLVDAARRSNVSHIVHLGVYTSRHDPIPHFSWHDLIESYINDSGIAWTNIHPNVVTESIFDGNPSVSETGTFISLCDNAPQGWVCTDDIAEVVATVLREGPKVHAFRNYYLSIEVLTATEVQQILTEVLGRPITYTYVDETAQKESFALIPDAGARAYMNSAMITMRLTREMKFRPQTAICDDVLAVTGHPGTTMRQWAEKYFKK</sequence>
<protein>
    <submittedName>
        <fullName evidence="2">Uncharacterized conserved protein YbjT, contains NAD(P)-binding and DUF2867 domains</fullName>
    </submittedName>
</protein>
<dbReference type="Gene3D" id="3.90.25.10">
    <property type="entry name" value="UDP-galactose 4-epimerase, domain 1"/>
    <property type="match status" value="1"/>
</dbReference>
<dbReference type="OrthoDB" id="9779902at2"/>
<evidence type="ECO:0000313" key="3">
    <source>
        <dbReference type="Proteomes" id="UP000182257"/>
    </source>
</evidence>
<dbReference type="Pfam" id="PF05368">
    <property type="entry name" value="NmrA"/>
    <property type="match status" value="1"/>
</dbReference>
<name>A0A1H4A0D0_XYLRU</name>
<proteinExistence type="predicted"/>
<dbReference type="PANTHER" id="PTHR43162">
    <property type="match status" value="1"/>
</dbReference>
<reference evidence="2 3" key="1">
    <citation type="submission" date="2016-10" db="EMBL/GenBank/DDBJ databases">
        <authorList>
            <person name="de Groot N.N."/>
        </authorList>
    </citation>
    <scope>NUCLEOTIDE SEQUENCE [LARGE SCALE GENOMIC DNA]</scope>
    <source>
        <strain evidence="2 3">D31d</strain>
    </source>
</reference>
<accession>A0A1H4A0D0</accession>
<dbReference type="SUPFAM" id="SSF51735">
    <property type="entry name" value="NAD(P)-binding Rossmann-fold domains"/>
    <property type="match status" value="1"/>
</dbReference>
<dbReference type="Gene3D" id="3.40.50.720">
    <property type="entry name" value="NAD(P)-binding Rossmann-like Domain"/>
    <property type="match status" value="1"/>
</dbReference>
<dbReference type="EMBL" id="FNRF01000002">
    <property type="protein sequence ID" value="SEA29603.1"/>
    <property type="molecule type" value="Genomic_DNA"/>
</dbReference>
<dbReference type="AlphaFoldDB" id="A0A1H4A0D0"/>
<gene>
    <name evidence="2" type="ORF">SAMN05216462_1007</name>
</gene>
<evidence type="ECO:0000259" key="1">
    <source>
        <dbReference type="Pfam" id="PF05368"/>
    </source>
</evidence>
<dbReference type="InterPro" id="IPR051604">
    <property type="entry name" value="Ergot_Alk_Oxidoreductase"/>
</dbReference>
<dbReference type="Proteomes" id="UP000182257">
    <property type="component" value="Unassembled WGS sequence"/>
</dbReference>
<dbReference type="PANTHER" id="PTHR43162:SF1">
    <property type="entry name" value="PRESTALK A DIFFERENTIATION PROTEIN A"/>
    <property type="match status" value="1"/>
</dbReference>
<feature type="domain" description="NmrA-like" evidence="1">
    <location>
        <begin position="2"/>
        <end position="241"/>
    </location>
</feature>